<protein>
    <submittedName>
        <fullName evidence="2">Uncharacterized protein</fullName>
    </submittedName>
</protein>
<keyword evidence="1" id="KW-0812">Transmembrane</keyword>
<keyword evidence="1" id="KW-0472">Membrane</keyword>
<comment type="caution">
    <text evidence="2">The sequence shown here is derived from an EMBL/GenBank/DDBJ whole genome shotgun (WGS) entry which is preliminary data.</text>
</comment>
<proteinExistence type="predicted"/>
<dbReference type="AlphaFoldDB" id="A0A3A4BC60"/>
<sequence length="73" mass="7717">MPEHDPAEGVERNRALGAAVVLLDGRTLAAERATRRGRSTDALGAVLITSALMLAVYTIVEDNRPAAPSDSRC</sequence>
<gene>
    <name evidence="2" type="ORF">D5H75_02560</name>
</gene>
<dbReference type="Proteomes" id="UP000265768">
    <property type="component" value="Unassembled WGS sequence"/>
</dbReference>
<dbReference type="EMBL" id="QZEY01000001">
    <property type="protein sequence ID" value="RJL35686.1"/>
    <property type="molecule type" value="Genomic_DNA"/>
</dbReference>
<accession>A0A3A4BC60</accession>
<keyword evidence="3" id="KW-1185">Reference proteome</keyword>
<evidence type="ECO:0000313" key="3">
    <source>
        <dbReference type="Proteomes" id="UP000265768"/>
    </source>
</evidence>
<evidence type="ECO:0000256" key="1">
    <source>
        <dbReference type="SAM" id="Phobius"/>
    </source>
</evidence>
<reference evidence="2 3" key="1">
    <citation type="submission" date="2018-09" db="EMBL/GenBank/DDBJ databases">
        <title>YIM 75507 draft genome.</title>
        <authorList>
            <person name="Tang S."/>
            <person name="Feng Y."/>
        </authorList>
    </citation>
    <scope>NUCLEOTIDE SEQUENCE [LARGE SCALE GENOMIC DNA]</scope>
    <source>
        <strain evidence="2 3">YIM 75507</strain>
    </source>
</reference>
<organism evidence="2 3">
    <name type="scientific">Bailinhaonella thermotolerans</name>
    <dbReference type="NCBI Taxonomy" id="1070861"/>
    <lineage>
        <taxon>Bacteria</taxon>
        <taxon>Bacillati</taxon>
        <taxon>Actinomycetota</taxon>
        <taxon>Actinomycetes</taxon>
        <taxon>Streptosporangiales</taxon>
        <taxon>Streptosporangiaceae</taxon>
        <taxon>Bailinhaonella</taxon>
    </lineage>
</organism>
<evidence type="ECO:0000313" key="2">
    <source>
        <dbReference type="EMBL" id="RJL35686.1"/>
    </source>
</evidence>
<feature type="transmembrane region" description="Helical" evidence="1">
    <location>
        <begin position="42"/>
        <end position="60"/>
    </location>
</feature>
<dbReference type="RefSeq" id="WP_119924659.1">
    <property type="nucleotide sequence ID" value="NZ_QZEY01000001.1"/>
</dbReference>
<keyword evidence="1" id="KW-1133">Transmembrane helix</keyword>
<name>A0A3A4BC60_9ACTN</name>